<evidence type="ECO:0008006" key="4">
    <source>
        <dbReference type="Google" id="ProtNLM"/>
    </source>
</evidence>
<feature type="chain" id="PRO_5032369694" description="DUF5020 family protein" evidence="1">
    <location>
        <begin position="19"/>
        <end position="245"/>
    </location>
</feature>
<dbReference type="RefSeq" id="WP_183588377.1">
    <property type="nucleotide sequence ID" value="NZ_JACHCA010000008.1"/>
</dbReference>
<feature type="signal peptide" evidence="1">
    <location>
        <begin position="1"/>
        <end position="18"/>
    </location>
</feature>
<accession>A0A841JDH2</accession>
<sequence length="245" mass="28515">MKFLLLSALLFLGINVGAQSLQLHYDLRHTLDPSHNPQNFPTLYFEYFKIQDTTKSFVKLGAFLLKTQVDFTGEQSNIGQFYMQVFQQFRFWKPKIFISIQYSGGLGITTPRQYSYYIQNTYSIGLTYPFKLGNAFVSSGVDLKHTTFAKPSSDLSYSFYFWKGLFNYRMEFSGDFSIWTQNKNHGDDLTIGLHGKQLLFFAEPQFWYKLNKTVAAGTKINMYYHTLTPDDILHTYPSIAFRLKL</sequence>
<organism evidence="2 3">
    <name type="scientific">Mucilaginibacter lappiensis</name>
    <dbReference type="NCBI Taxonomy" id="354630"/>
    <lineage>
        <taxon>Bacteria</taxon>
        <taxon>Pseudomonadati</taxon>
        <taxon>Bacteroidota</taxon>
        <taxon>Sphingobacteriia</taxon>
        <taxon>Sphingobacteriales</taxon>
        <taxon>Sphingobacteriaceae</taxon>
        <taxon>Mucilaginibacter</taxon>
    </lineage>
</organism>
<dbReference type="EMBL" id="JACHCA010000008">
    <property type="protein sequence ID" value="MBB6129193.1"/>
    <property type="molecule type" value="Genomic_DNA"/>
</dbReference>
<evidence type="ECO:0000313" key="2">
    <source>
        <dbReference type="EMBL" id="MBB6129193.1"/>
    </source>
</evidence>
<protein>
    <recommendedName>
        <fullName evidence="4">DUF5020 family protein</fullName>
    </recommendedName>
</protein>
<dbReference type="AlphaFoldDB" id="A0A841JDH2"/>
<keyword evidence="1" id="KW-0732">Signal</keyword>
<reference evidence="2 3" key="1">
    <citation type="submission" date="2020-08" db="EMBL/GenBank/DDBJ databases">
        <title>Genomic Encyclopedia of Type Strains, Phase IV (KMG-V): Genome sequencing to study the core and pangenomes of soil and plant-associated prokaryotes.</title>
        <authorList>
            <person name="Whitman W."/>
        </authorList>
    </citation>
    <scope>NUCLEOTIDE SEQUENCE [LARGE SCALE GENOMIC DNA]</scope>
    <source>
        <strain evidence="2 3">MP601</strain>
    </source>
</reference>
<gene>
    <name evidence="2" type="ORF">HDF22_003318</name>
</gene>
<name>A0A841JDH2_9SPHI</name>
<dbReference type="Pfam" id="PF16412">
    <property type="entry name" value="DUF5020"/>
    <property type="match status" value="1"/>
</dbReference>
<proteinExistence type="predicted"/>
<dbReference type="Proteomes" id="UP000548326">
    <property type="component" value="Unassembled WGS sequence"/>
</dbReference>
<evidence type="ECO:0000313" key="3">
    <source>
        <dbReference type="Proteomes" id="UP000548326"/>
    </source>
</evidence>
<comment type="caution">
    <text evidence="2">The sequence shown here is derived from an EMBL/GenBank/DDBJ whole genome shotgun (WGS) entry which is preliminary data.</text>
</comment>
<evidence type="ECO:0000256" key="1">
    <source>
        <dbReference type="SAM" id="SignalP"/>
    </source>
</evidence>